<reference evidence="1" key="1">
    <citation type="journal article" date="2021" name="Proc. Natl. Acad. Sci. U.S.A.">
        <title>A Catalog of Tens of Thousands of Viruses from Human Metagenomes Reveals Hidden Associations with Chronic Diseases.</title>
        <authorList>
            <person name="Tisza M.J."/>
            <person name="Buck C.B."/>
        </authorList>
    </citation>
    <scope>NUCLEOTIDE SEQUENCE</scope>
    <source>
        <strain evidence="1">Ctu2j3</strain>
    </source>
</reference>
<sequence length="94" mass="10638">MTDPRRAGRDAYWSGMTLDQNPETGIARALWINGWERARALDDEYSPLLGFDKLPPRSEPEPRAISPAKALFLTSRNGMIRFVPTEWVCATTTE</sequence>
<accession>A0A8S5UIL5</accession>
<organism evidence="1">
    <name type="scientific">Myoviridae sp. ctu2j3</name>
    <dbReference type="NCBI Taxonomy" id="2825197"/>
    <lineage>
        <taxon>Viruses</taxon>
        <taxon>Duplodnaviria</taxon>
        <taxon>Heunggongvirae</taxon>
        <taxon>Uroviricota</taxon>
        <taxon>Caudoviricetes</taxon>
    </lineage>
</organism>
<proteinExistence type="predicted"/>
<dbReference type="EMBL" id="BK016090">
    <property type="protein sequence ID" value="DAF94042.1"/>
    <property type="molecule type" value="Genomic_DNA"/>
</dbReference>
<protein>
    <submittedName>
        <fullName evidence="1">Ribosome modulation factor</fullName>
    </submittedName>
</protein>
<evidence type="ECO:0000313" key="1">
    <source>
        <dbReference type="EMBL" id="DAF94328.1"/>
    </source>
</evidence>
<dbReference type="EMBL" id="BK016090">
    <property type="protein sequence ID" value="DAF94328.1"/>
    <property type="molecule type" value="Genomic_DNA"/>
</dbReference>
<name>A0A8S5UIL5_9CAUD</name>